<keyword evidence="2" id="KW-1003">Cell membrane</keyword>
<proteinExistence type="predicted"/>
<dbReference type="AlphaFoldDB" id="A0A316H687"/>
<feature type="transmembrane region" description="Helical" evidence="6">
    <location>
        <begin position="396"/>
        <end position="415"/>
    </location>
</feature>
<reference evidence="7 8" key="1">
    <citation type="submission" date="2018-05" db="EMBL/GenBank/DDBJ databases">
        <title>Genomic Encyclopedia of Archaeal and Bacterial Type Strains, Phase II (KMG-II): from individual species to whole genera.</title>
        <authorList>
            <person name="Goeker M."/>
        </authorList>
    </citation>
    <scope>NUCLEOTIDE SEQUENCE [LARGE SCALE GENOMIC DNA]</scope>
    <source>
        <strain evidence="7 8">DSM 19975</strain>
    </source>
</reference>
<gene>
    <name evidence="7" type="ORF">LX99_03350</name>
</gene>
<organism evidence="7 8">
    <name type="scientific">Mucilaginibacter oryzae</name>
    <dbReference type="NCBI Taxonomy" id="468058"/>
    <lineage>
        <taxon>Bacteria</taxon>
        <taxon>Pseudomonadati</taxon>
        <taxon>Bacteroidota</taxon>
        <taxon>Sphingobacteriia</taxon>
        <taxon>Sphingobacteriales</taxon>
        <taxon>Sphingobacteriaceae</taxon>
        <taxon>Mucilaginibacter</taxon>
    </lineage>
</organism>
<keyword evidence="8" id="KW-1185">Reference proteome</keyword>
<accession>A0A316H687</accession>
<evidence type="ECO:0000256" key="6">
    <source>
        <dbReference type="SAM" id="Phobius"/>
    </source>
</evidence>
<evidence type="ECO:0000256" key="2">
    <source>
        <dbReference type="ARBA" id="ARBA00022475"/>
    </source>
</evidence>
<feature type="transmembrane region" description="Helical" evidence="6">
    <location>
        <begin position="361"/>
        <end position="384"/>
    </location>
</feature>
<evidence type="ECO:0000256" key="5">
    <source>
        <dbReference type="ARBA" id="ARBA00023136"/>
    </source>
</evidence>
<feature type="transmembrane region" description="Helical" evidence="6">
    <location>
        <begin position="276"/>
        <end position="297"/>
    </location>
</feature>
<sequence length="507" mass="57371">MSTIKKFAGQTAIYGLSTIISRMIYFILTPIYTRTLTVGANGVFTTVYGSASIINNILAFGMETTYFRYLQKRSDSKQQVYNNAFGVIIAVSLLFLVFALFFLDPIVNYMQAGVVKDHADYTFYVKCFLVILVLDAFCVMPFAKLRAEGRPMKYAIIKCSNIALVMALNLFFLFGVPFMISHHLPGSTWMVSWFRPHWVGYVFLANAIASGLTILLLLPEVLQLRLKFDVAMYREMFTYSWPVLIANLSYIINESLDKVMLKQILPAGIADRDVGIYGTCAKIALFLSLFVNAFKLGAEPFFFSHAKNKNAGDTYARIMNYFVIMVAVICVGLVANINILATFIVGKETHLVKNHIVHNPFWQGLGVVPPLLFGYLSLGIYMNLSVWYKLSDQTKYGLYISGIGAILTILLNWLLIPQYSYMASAWISFAAYATMMVLSYIWGQKNYPIPYNLKKNLAYIMVSGLFVFLSFKVFNRNIFVGNGLLLLFAAGAYYFERRELKAIFKRG</sequence>
<dbReference type="RefSeq" id="WP_109608890.1">
    <property type="nucleotide sequence ID" value="NZ_QGHA01000006.1"/>
</dbReference>
<evidence type="ECO:0000256" key="3">
    <source>
        <dbReference type="ARBA" id="ARBA00022692"/>
    </source>
</evidence>
<keyword evidence="3 6" id="KW-0812">Transmembrane</keyword>
<feature type="transmembrane region" description="Helical" evidence="6">
    <location>
        <begin position="80"/>
        <end position="103"/>
    </location>
</feature>
<protein>
    <submittedName>
        <fullName evidence="7">O-antigen/teichoic acid export membrane protein</fullName>
    </submittedName>
</protein>
<feature type="transmembrane region" description="Helical" evidence="6">
    <location>
        <begin position="12"/>
        <end position="32"/>
    </location>
</feature>
<feature type="transmembrane region" description="Helical" evidence="6">
    <location>
        <begin position="239"/>
        <end position="256"/>
    </location>
</feature>
<feature type="transmembrane region" description="Helical" evidence="6">
    <location>
        <begin position="198"/>
        <end position="218"/>
    </location>
</feature>
<dbReference type="Pfam" id="PF01943">
    <property type="entry name" value="Polysacc_synt"/>
    <property type="match status" value="1"/>
</dbReference>
<feature type="transmembrane region" description="Helical" evidence="6">
    <location>
        <begin position="455"/>
        <end position="471"/>
    </location>
</feature>
<dbReference type="GO" id="GO:0005886">
    <property type="term" value="C:plasma membrane"/>
    <property type="evidence" value="ECO:0007669"/>
    <property type="project" value="UniProtKB-SubCell"/>
</dbReference>
<keyword evidence="4 6" id="KW-1133">Transmembrane helix</keyword>
<feature type="transmembrane region" description="Helical" evidence="6">
    <location>
        <begin position="38"/>
        <end position="59"/>
    </location>
</feature>
<dbReference type="EMBL" id="QGHA01000006">
    <property type="protein sequence ID" value="PWK76484.1"/>
    <property type="molecule type" value="Genomic_DNA"/>
</dbReference>
<evidence type="ECO:0000313" key="8">
    <source>
        <dbReference type="Proteomes" id="UP000245678"/>
    </source>
</evidence>
<name>A0A316H687_9SPHI</name>
<dbReference type="InterPro" id="IPR002797">
    <property type="entry name" value="Polysacc_synth"/>
</dbReference>
<dbReference type="PANTHER" id="PTHR30250:SF11">
    <property type="entry name" value="O-ANTIGEN TRANSPORTER-RELATED"/>
    <property type="match status" value="1"/>
</dbReference>
<feature type="transmembrane region" description="Helical" evidence="6">
    <location>
        <begin position="421"/>
        <end position="443"/>
    </location>
</feature>
<evidence type="ECO:0000256" key="4">
    <source>
        <dbReference type="ARBA" id="ARBA00022989"/>
    </source>
</evidence>
<feature type="transmembrane region" description="Helical" evidence="6">
    <location>
        <begin position="155"/>
        <end position="178"/>
    </location>
</feature>
<dbReference type="Proteomes" id="UP000245678">
    <property type="component" value="Unassembled WGS sequence"/>
</dbReference>
<evidence type="ECO:0000313" key="7">
    <source>
        <dbReference type="EMBL" id="PWK76484.1"/>
    </source>
</evidence>
<comment type="subcellular location">
    <subcellularLocation>
        <location evidence="1">Cell membrane</location>
        <topology evidence="1">Multi-pass membrane protein</topology>
    </subcellularLocation>
</comment>
<dbReference type="InterPro" id="IPR050833">
    <property type="entry name" value="Poly_Biosynth_Transport"/>
</dbReference>
<dbReference type="PANTHER" id="PTHR30250">
    <property type="entry name" value="PST FAMILY PREDICTED COLANIC ACID TRANSPORTER"/>
    <property type="match status" value="1"/>
</dbReference>
<keyword evidence="5 6" id="KW-0472">Membrane</keyword>
<evidence type="ECO:0000256" key="1">
    <source>
        <dbReference type="ARBA" id="ARBA00004651"/>
    </source>
</evidence>
<comment type="caution">
    <text evidence="7">The sequence shown here is derived from an EMBL/GenBank/DDBJ whole genome shotgun (WGS) entry which is preliminary data.</text>
</comment>
<feature type="transmembrane region" description="Helical" evidence="6">
    <location>
        <begin position="318"/>
        <end position="341"/>
    </location>
</feature>
<feature type="transmembrane region" description="Helical" evidence="6">
    <location>
        <begin position="477"/>
        <end position="495"/>
    </location>
</feature>
<feature type="transmembrane region" description="Helical" evidence="6">
    <location>
        <begin position="123"/>
        <end position="143"/>
    </location>
</feature>